<proteinExistence type="predicted"/>
<feature type="compositionally biased region" description="Basic and acidic residues" evidence="1">
    <location>
        <begin position="1"/>
        <end position="17"/>
    </location>
</feature>
<sequence length="260" mass="29897">MMKPEDATAKRDSKEVGYDSSVSKKQKIEDEDDTSMEEESDNEGLWSVDAEDDDDGARSPTINYSNMQDPEPEWDKDSYDGYELKFDPDGREGFSSDKAYQDFHDYKTKAFKNRGFLEDPFRSIYPIRDLDDLWTTTTKRQYLTDIASLCGFYEEDLFRYIFPLTDLEQRFRNMTTREYLADIASLCVKKLNEEKGPSVEFVSIVRGNLKAGGGWKLYITFTAREYLDGPLVEYQAQAMDFAGGETPPFPIICRPAPSMS</sequence>
<accession>A0ABQ7C502</accession>
<feature type="region of interest" description="Disordered" evidence="1">
    <location>
        <begin position="1"/>
        <end position="76"/>
    </location>
</feature>
<feature type="compositionally biased region" description="Acidic residues" evidence="1">
    <location>
        <begin position="29"/>
        <end position="42"/>
    </location>
</feature>
<name>A0ABQ7C502_BRACR</name>
<dbReference type="PANTHER" id="PTHR31228">
    <property type="entry name" value="CYSTATIN/MONELLIN SUPERFAMILY PROTEIN"/>
    <property type="match status" value="1"/>
</dbReference>
<evidence type="ECO:0000313" key="3">
    <source>
        <dbReference type="Proteomes" id="UP000266723"/>
    </source>
</evidence>
<protein>
    <submittedName>
        <fullName evidence="2">Uncharacterized protein</fullName>
    </submittedName>
</protein>
<dbReference type="Proteomes" id="UP000266723">
    <property type="component" value="Unassembled WGS sequence"/>
</dbReference>
<reference evidence="2 3" key="1">
    <citation type="journal article" date="2020" name="BMC Genomics">
        <title>Intraspecific diversification of the crop wild relative Brassica cretica Lam. using demographic model selection.</title>
        <authorList>
            <person name="Kioukis A."/>
            <person name="Michalopoulou V.A."/>
            <person name="Briers L."/>
            <person name="Pirintsos S."/>
            <person name="Studholme D.J."/>
            <person name="Pavlidis P."/>
            <person name="Sarris P.F."/>
        </authorList>
    </citation>
    <scope>NUCLEOTIDE SEQUENCE [LARGE SCALE GENOMIC DNA]</scope>
    <source>
        <strain evidence="3">cv. PFS-1207/04</strain>
    </source>
</reference>
<gene>
    <name evidence="2" type="ORF">DY000_02000704</name>
</gene>
<evidence type="ECO:0000313" key="2">
    <source>
        <dbReference type="EMBL" id="KAF3547104.1"/>
    </source>
</evidence>
<evidence type="ECO:0000256" key="1">
    <source>
        <dbReference type="SAM" id="MobiDB-lite"/>
    </source>
</evidence>
<dbReference type="NCBIfam" id="TIGR01638">
    <property type="entry name" value="Atha_cystat_rel"/>
    <property type="match status" value="1"/>
</dbReference>
<comment type="caution">
    <text evidence="2">The sequence shown here is derived from an EMBL/GenBank/DDBJ whole genome shotgun (WGS) entry which is preliminary data.</text>
</comment>
<keyword evidence="3" id="KW-1185">Reference proteome</keyword>
<organism evidence="2 3">
    <name type="scientific">Brassica cretica</name>
    <name type="common">Mustard</name>
    <dbReference type="NCBI Taxonomy" id="69181"/>
    <lineage>
        <taxon>Eukaryota</taxon>
        <taxon>Viridiplantae</taxon>
        <taxon>Streptophyta</taxon>
        <taxon>Embryophyta</taxon>
        <taxon>Tracheophyta</taxon>
        <taxon>Spermatophyta</taxon>
        <taxon>Magnoliopsida</taxon>
        <taxon>eudicotyledons</taxon>
        <taxon>Gunneridae</taxon>
        <taxon>Pentapetalae</taxon>
        <taxon>rosids</taxon>
        <taxon>malvids</taxon>
        <taxon>Brassicales</taxon>
        <taxon>Brassicaceae</taxon>
        <taxon>Brassiceae</taxon>
        <taxon>Brassica</taxon>
    </lineage>
</organism>
<dbReference type="InterPro" id="IPR006525">
    <property type="entry name" value="Cystatin-related_pln"/>
</dbReference>
<dbReference type="PANTHER" id="PTHR31228:SF28">
    <property type="entry name" value="CYSTATIN DOMAIN-CONTAINING PROTEIN"/>
    <property type="match status" value="1"/>
</dbReference>
<dbReference type="EMBL" id="QGKV02000832">
    <property type="protein sequence ID" value="KAF3547104.1"/>
    <property type="molecule type" value="Genomic_DNA"/>
</dbReference>